<dbReference type="AlphaFoldDB" id="A0A844YAQ6"/>
<comment type="caution">
    <text evidence="1">The sequence shown here is derived from an EMBL/GenBank/DDBJ whole genome shotgun (WGS) entry which is preliminary data.</text>
</comment>
<dbReference type="RefSeq" id="WP_160660863.1">
    <property type="nucleotide sequence ID" value="NZ_BAABDV010000001.1"/>
</dbReference>
<accession>A0A844YAQ6</accession>
<proteinExistence type="predicted"/>
<name>A0A844YAQ6_9SPHN</name>
<protein>
    <recommendedName>
        <fullName evidence="3">DUF2493 domain-containing protein</fullName>
    </recommendedName>
</protein>
<organism evidence="1 2">
    <name type="scientific">Qipengyuania pelagi</name>
    <dbReference type="NCBI Taxonomy" id="994320"/>
    <lineage>
        <taxon>Bacteria</taxon>
        <taxon>Pseudomonadati</taxon>
        <taxon>Pseudomonadota</taxon>
        <taxon>Alphaproteobacteria</taxon>
        <taxon>Sphingomonadales</taxon>
        <taxon>Erythrobacteraceae</taxon>
        <taxon>Qipengyuania</taxon>
    </lineage>
</organism>
<keyword evidence="2" id="KW-1185">Reference proteome</keyword>
<evidence type="ECO:0000313" key="1">
    <source>
        <dbReference type="EMBL" id="MXO54078.1"/>
    </source>
</evidence>
<dbReference type="Proteomes" id="UP000430272">
    <property type="component" value="Unassembled WGS sequence"/>
</dbReference>
<evidence type="ECO:0000313" key="2">
    <source>
        <dbReference type="Proteomes" id="UP000430272"/>
    </source>
</evidence>
<sequence>MTTVFIAGSIAIKRLHDKVRQRIAKAVTGGLSVVVGDAGGADTAIQEYLMMLNAESVTVYCSGEEPRNNLGEWKVNRVFPSAAPGTRAFFTAKDIEMAQDADYGLMIWDSKSTGTLSNVMELLAQEKKSVVFVNKVQSFVNVASVADLRGLLTHMSDHARQKAETKIKLSKRVDALGQMQPSFL</sequence>
<reference evidence="1 2" key="1">
    <citation type="submission" date="2019-12" db="EMBL/GenBank/DDBJ databases">
        <title>Genomic-based taxomic classification of the family Erythrobacteraceae.</title>
        <authorList>
            <person name="Xu L."/>
        </authorList>
    </citation>
    <scope>NUCLEOTIDE SEQUENCE [LARGE SCALE GENOMIC DNA]</scope>
    <source>
        <strain evidence="1 2">JCM 17468</strain>
    </source>
</reference>
<evidence type="ECO:0008006" key="3">
    <source>
        <dbReference type="Google" id="ProtNLM"/>
    </source>
</evidence>
<dbReference type="EMBL" id="WTYD01000001">
    <property type="protein sequence ID" value="MXO54078.1"/>
    <property type="molecule type" value="Genomic_DNA"/>
</dbReference>
<dbReference type="OrthoDB" id="9788479at2"/>
<gene>
    <name evidence="1" type="ORF">GRI47_08660</name>
</gene>